<dbReference type="InterPro" id="IPR013083">
    <property type="entry name" value="Znf_RING/FYVE/PHD"/>
</dbReference>
<dbReference type="EMBL" id="CAMXCT030000211">
    <property type="protein sequence ID" value="CAL4762854.1"/>
    <property type="molecule type" value="Genomic_DNA"/>
</dbReference>
<dbReference type="SUPFAM" id="SSF57850">
    <property type="entry name" value="RING/U-box"/>
    <property type="match status" value="1"/>
</dbReference>
<keyword evidence="6" id="KW-0808">Transferase</keyword>
<accession>A0A9P1BLH8</accession>
<dbReference type="EMBL" id="CAMXCT010000211">
    <property type="protein sequence ID" value="CAI3975542.1"/>
    <property type="molecule type" value="Genomic_DNA"/>
</dbReference>
<name>A0A9P1BLH8_9DINO</name>
<dbReference type="AlphaFoldDB" id="A0A9P1BLH8"/>
<reference evidence="5" key="2">
    <citation type="submission" date="2024-04" db="EMBL/GenBank/DDBJ databases">
        <authorList>
            <person name="Chen Y."/>
            <person name="Shah S."/>
            <person name="Dougan E. K."/>
            <person name="Thang M."/>
            <person name="Chan C."/>
        </authorList>
    </citation>
    <scope>NUCLEOTIDE SEQUENCE [LARGE SCALE GENOMIC DNA]</scope>
</reference>
<gene>
    <name evidence="4" type="ORF">C1SCF055_LOCUS3845</name>
</gene>
<dbReference type="PANTHER" id="PTHR22996:SF0">
    <property type="entry name" value="RE60872P-RELATED"/>
    <property type="match status" value="1"/>
</dbReference>
<dbReference type="CDD" id="cd16787">
    <property type="entry name" value="mRING-HC-C3HC5_CGRF1"/>
    <property type="match status" value="1"/>
</dbReference>
<dbReference type="PANTHER" id="PTHR22996">
    <property type="entry name" value="MAHOGUNIN"/>
    <property type="match status" value="1"/>
</dbReference>
<dbReference type="Gene3D" id="3.30.40.10">
    <property type="entry name" value="Zinc/RING finger domain, C3HC4 (zinc finger)"/>
    <property type="match status" value="1"/>
</dbReference>
<feature type="region of interest" description="Disordered" evidence="2">
    <location>
        <begin position="41"/>
        <end position="74"/>
    </location>
</feature>
<evidence type="ECO:0000256" key="1">
    <source>
        <dbReference type="PROSITE-ProRule" id="PRU00175"/>
    </source>
</evidence>
<evidence type="ECO:0000313" key="5">
    <source>
        <dbReference type="EMBL" id="CAL1128917.1"/>
    </source>
</evidence>
<keyword evidence="1" id="KW-0862">Zinc</keyword>
<sequence length="862" mass="95297">MAILKWSYTGEQQAPDCFDVSALEEPPPQLSTLQELAAWLEESAERGSEPGAAGAEATNIEESLAPEDDLPDVATIPEEDSSMLEASVSVDNAGQGENAELVAAIQAERRTLARQCQCIAAWTFARLEQMREQYNEIFARMDDWIKDRVREENEAIKETERQLRTGKWEDEEGHQTISRTMTVRRSHTGNVKPAPSSAAGKRRRDVLKVIVPKTLDVNVYVPPKLEAGHDRCYPVQTLAAWFGHPPRFRKEMMWGLLTRLTSNLEMGACDAEQLMKALLERRHGALGFENEQVIPPSWVQRPLVRAAAVYPVYLVSGDDAFDALPSSVVVHGRQGRNSNINGVYIRDWSTSTSQPCFRRPDYAGGQAIFLYFEGEWRLGRSPEHGSVWAYARSMAPSPLLIDVPWEVWDGQQVVQDPHLRVSDLSLVPQVLELSFGPGSPSELHQVAGVLMQQPGLWDGRPYYKHTAFQELFLLCSAEGWRLGPLPLALGPQGPGVRAPVLLSRSPAALPQEIVEPWTFLGRGMSQLPPGSVRLRPMDGAPAPWMAPQTHPQHLVIEGVVAGEGAANGVYRLATEPLNHQPVYHKTDAVRSASLWFAAGDWRFGPSIEDGTVWAYATSDVLSGDANWRSFDGQAQEVHIRDARMAIPEKLTISGTEFLQEKRLCDARPVFGATLGSNDTGHGGHGGGHGTNGSPATSRVFLYFRAHQSEWWLGPEVGGTEFVARATGSLFQVIPRIEELRWRVQVQAEPDTWKSDDEAGKTDLDLETVTVPSWSRLLCSFALAISGILLWSFRGSLGGGKKGRGLNPSKSETELACVVCLEAPRQILLMPCRHVCCCKDCAERLERCPICRTETKSLAEVFL</sequence>
<evidence type="ECO:0000259" key="3">
    <source>
        <dbReference type="PROSITE" id="PS50089"/>
    </source>
</evidence>
<comment type="caution">
    <text evidence="4">The sequence shown here is derived from an EMBL/GenBank/DDBJ whole genome shotgun (WGS) entry which is preliminary data.</text>
</comment>
<dbReference type="InterPro" id="IPR045194">
    <property type="entry name" value="MGRN1/RNF157-like"/>
</dbReference>
<dbReference type="InterPro" id="IPR001841">
    <property type="entry name" value="Znf_RING"/>
</dbReference>
<proteinExistence type="predicted"/>
<feature type="compositionally biased region" description="Acidic residues" evidence="2">
    <location>
        <begin position="64"/>
        <end position="74"/>
    </location>
</feature>
<keyword evidence="1" id="KW-0863">Zinc-finger</keyword>
<evidence type="ECO:0000313" key="7">
    <source>
        <dbReference type="Proteomes" id="UP001152797"/>
    </source>
</evidence>
<dbReference type="GO" id="GO:0061630">
    <property type="term" value="F:ubiquitin protein ligase activity"/>
    <property type="evidence" value="ECO:0007669"/>
    <property type="project" value="UniProtKB-EC"/>
</dbReference>
<dbReference type="PROSITE" id="PS50089">
    <property type="entry name" value="ZF_RING_2"/>
    <property type="match status" value="1"/>
</dbReference>
<keyword evidence="7" id="KW-1185">Reference proteome</keyword>
<dbReference type="Pfam" id="PF13920">
    <property type="entry name" value="zf-C3HC4_3"/>
    <property type="match status" value="1"/>
</dbReference>
<evidence type="ECO:0000313" key="4">
    <source>
        <dbReference type="EMBL" id="CAI3975542.1"/>
    </source>
</evidence>
<evidence type="ECO:0000256" key="2">
    <source>
        <dbReference type="SAM" id="MobiDB-lite"/>
    </source>
</evidence>
<dbReference type="OrthoDB" id="427623at2759"/>
<protein>
    <submittedName>
        <fullName evidence="6">Probable E3 ubiquitin-protein ligase LUL3 (Probable RING-type E3 ubiquitin transferase LUL3) (Protein LOG2-LIKE UBIQUITIN LIGASE 3) (RING finger protein 398)</fullName>
    </submittedName>
</protein>
<evidence type="ECO:0000313" key="6">
    <source>
        <dbReference type="EMBL" id="CAL4762854.1"/>
    </source>
</evidence>
<organism evidence="4">
    <name type="scientific">Cladocopium goreaui</name>
    <dbReference type="NCBI Taxonomy" id="2562237"/>
    <lineage>
        <taxon>Eukaryota</taxon>
        <taxon>Sar</taxon>
        <taxon>Alveolata</taxon>
        <taxon>Dinophyceae</taxon>
        <taxon>Suessiales</taxon>
        <taxon>Symbiodiniaceae</taxon>
        <taxon>Cladocopium</taxon>
    </lineage>
</organism>
<dbReference type="GO" id="GO:0008270">
    <property type="term" value="F:zinc ion binding"/>
    <property type="evidence" value="ECO:0007669"/>
    <property type="project" value="UniProtKB-KW"/>
</dbReference>
<dbReference type="Proteomes" id="UP001152797">
    <property type="component" value="Unassembled WGS sequence"/>
</dbReference>
<dbReference type="GO" id="GO:0016567">
    <property type="term" value="P:protein ubiquitination"/>
    <property type="evidence" value="ECO:0007669"/>
    <property type="project" value="TreeGrafter"/>
</dbReference>
<keyword evidence="1" id="KW-0479">Metal-binding</keyword>
<dbReference type="EMBL" id="CAMXCT020000211">
    <property type="protein sequence ID" value="CAL1128917.1"/>
    <property type="molecule type" value="Genomic_DNA"/>
</dbReference>
<reference evidence="4" key="1">
    <citation type="submission" date="2022-10" db="EMBL/GenBank/DDBJ databases">
        <authorList>
            <person name="Chen Y."/>
            <person name="Dougan E. K."/>
            <person name="Chan C."/>
            <person name="Rhodes N."/>
            <person name="Thang M."/>
        </authorList>
    </citation>
    <scope>NUCLEOTIDE SEQUENCE</scope>
</reference>
<feature type="domain" description="RING-type" evidence="3">
    <location>
        <begin position="816"/>
        <end position="851"/>
    </location>
</feature>